<dbReference type="GO" id="GO:0016236">
    <property type="term" value="P:macroautophagy"/>
    <property type="evidence" value="ECO:0007669"/>
    <property type="project" value="TreeGrafter"/>
</dbReference>
<proteinExistence type="inferred from homology"/>
<dbReference type="Gene3D" id="1.20.5.110">
    <property type="match status" value="1"/>
</dbReference>
<dbReference type="GO" id="GO:0005794">
    <property type="term" value="C:Golgi apparatus"/>
    <property type="evidence" value="ECO:0007669"/>
    <property type="project" value="TreeGrafter"/>
</dbReference>
<sequence length="111" mass="12585">MANYEWEDHNRRTVLEGRAALERTSASLARSNQIAIETEQIGTEIVSDLGEQRESLLRSQRGLQNANDGLSKSRTILRGMQRNVLYNKLTLILIIVLEVFILGGLVFIKFL</sequence>
<keyword evidence="5" id="KW-0653">Protein transport</keyword>
<dbReference type="GO" id="GO:0042147">
    <property type="term" value="P:retrograde transport, endosome to Golgi"/>
    <property type="evidence" value="ECO:0007669"/>
    <property type="project" value="TreeGrafter"/>
</dbReference>
<dbReference type="GO" id="GO:0012507">
    <property type="term" value="C:ER to Golgi transport vesicle membrane"/>
    <property type="evidence" value="ECO:0007669"/>
    <property type="project" value="TreeGrafter"/>
</dbReference>
<dbReference type="GO" id="GO:0015031">
    <property type="term" value="P:protein transport"/>
    <property type="evidence" value="ECO:0007669"/>
    <property type="project" value="UniProtKB-KW"/>
</dbReference>
<protein>
    <submittedName>
        <fullName evidence="10">Putative vesicle transport through interaction with t-snares protein 1b</fullName>
    </submittedName>
</protein>
<dbReference type="GO" id="GO:0005789">
    <property type="term" value="C:endoplasmic reticulum membrane"/>
    <property type="evidence" value="ECO:0007669"/>
    <property type="project" value="TreeGrafter"/>
</dbReference>
<dbReference type="FunFam" id="1.20.5.110:FF:000002">
    <property type="entry name" value="Vesicle transport through interaction with t-SNAREsB"/>
    <property type="match status" value="1"/>
</dbReference>
<dbReference type="PANTHER" id="PTHR21230:SF89">
    <property type="entry name" value="VESICLE TRANSPORT THROUGH INTERACTION WITH T-SNARES HOMOLOG 1B"/>
    <property type="match status" value="1"/>
</dbReference>
<evidence type="ECO:0000256" key="5">
    <source>
        <dbReference type="ARBA" id="ARBA00022927"/>
    </source>
</evidence>
<dbReference type="AlphaFoldDB" id="A0A6B2EL01"/>
<dbReference type="GO" id="GO:0006896">
    <property type="term" value="P:Golgi to vacuole transport"/>
    <property type="evidence" value="ECO:0007669"/>
    <property type="project" value="TreeGrafter"/>
</dbReference>
<dbReference type="Pfam" id="PF12352">
    <property type="entry name" value="V-SNARE_C"/>
    <property type="match status" value="1"/>
</dbReference>
<evidence type="ECO:0000256" key="1">
    <source>
        <dbReference type="ARBA" id="ARBA00004211"/>
    </source>
</evidence>
<keyword evidence="6 9" id="KW-1133">Transmembrane helix</keyword>
<keyword evidence="3" id="KW-0813">Transport</keyword>
<evidence type="ECO:0000256" key="7">
    <source>
        <dbReference type="ARBA" id="ARBA00023054"/>
    </source>
</evidence>
<organism evidence="10">
    <name type="scientific">Phlebotomus kandelakii</name>
    <dbReference type="NCBI Taxonomy" id="1109342"/>
    <lineage>
        <taxon>Eukaryota</taxon>
        <taxon>Metazoa</taxon>
        <taxon>Ecdysozoa</taxon>
        <taxon>Arthropoda</taxon>
        <taxon>Hexapoda</taxon>
        <taxon>Insecta</taxon>
        <taxon>Pterygota</taxon>
        <taxon>Neoptera</taxon>
        <taxon>Endopterygota</taxon>
        <taxon>Diptera</taxon>
        <taxon>Nematocera</taxon>
        <taxon>Psychodoidea</taxon>
        <taxon>Psychodidae</taxon>
        <taxon>Phlebotomus</taxon>
        <taxon>Larroussius</taxon>
    </lineage>
</organism>
<dbReference type="GO" id="GO:0005484">
    <property type="term" value="F:SNAP receptor activity"/>
    <property type="evidence" value="ECO:0007669"/>
    <property type="project" value="TreeGrafter"/>
</dbReference>
<dbReference type="GO" id="GO:0005829">
    <property type="term" value="C:cytosol"/>
    <property type="evidence" value="ECO:0007669"/>
    <property type="project" value="GOC"/>
</dbReference>
<feature type="transmembrane region" description="Helical" evidence="9">
    <location>
        <begin position="89"/>
        <end position="108"/>
    </location>
</feature>
<dbReference type="SUPFAM" id="SSF58038">
    <property type="entry name" value="SNARE fusion complex"/>
    <property type="match status" value="1"/>
</dbReference>
<keyword evidence="8 9" id="KW-0472">Membrane</keyword>
<keyword evidence="4 9" id="KW-0812">Transmembrane</keyword>
<evidence type="ECO:0000256" key="9">
    <source>
        <dbReference type="SAM" id="Phobius"/>
    </source>
</evidence>
<evidence type="ECO:0000313" key="10">
    <source>
        <dbReference type="EMBL" id="NBJ63422.1"/>
    </source>
</evidence>
<evidence type="ECO:0000256" key="6">
    <source>
        <dbReference type="ARBA" id="ARBA00022989"/>
    </source>
</evidence>
<dbReference type="EMBL" id="GIFK01005719">
    <property type="protein sequence ID" value="NBJ63422.1"/>
    <property type="molecule type" value="Transcribed_RNA"/>
</dbReference>
<dbReference type="GO" id="GO:1903076">
    <property type="term" value="P:regulation of protein localization to plasma membrane"/>
    <property type="evidence" value="ECO:0007669"/>
    <property type="project" value="TreeGrafter"/>
</dbReference>
<accession>A0A6B2EL01</accession>
<evidence type="ECO:0000256" key="4">
    <source>
        <dbReference type="ARBA" id="ARBA00022692"/>
    </source>
</evidence>
<dbReference type="GO" id="GO:0031201">
    <property type="term" value="C:SNARE complex"/>
    <property type="evidence" value="ECO:0007669"/>
    <property type="project" value="TreeGrafter"/>
</dbReference>
<evidence type="ECO:0000256" key="2">
    <source>
        <dbReference type="ARBA" id="ARBA00006108"/>
    </source>
</evidence>
<dbReference type="GO" id="GO:0048280">
    <property type="term" value="P:vesicle fusion with Golgi apparatus"/>
    <property type="evidence" value="ECO:0007669"/>
    <property type="project" value="TreeGrafter"/>
</dbReference>
<name>A0A6B2EL01_9DIPT</name>
<comment type="similarity">
    <text evidence="2">Belongs to the VTI1 family.</text>
</comment>
<comment type="subcellular location">
    <subcellularLocation>
        <location evidence="1">Membrane</location>
        <topology evidence="1">Single-pass type IV membrane protein</topology>
    </subcellularLocation>
</comment>
<keyword evidence="7" id="KW-0175">Coiled coil</keyword>
<evidence type="ECO:0000256" key="8">
    <source>
        <dbReference type="ARBA" id="ARBA00023136"/>
    </source>
</evidence>
<evidence type="ECO:0000256" key="3">
    <source>
        <dbReference type="ARBA" id="ARBA00022448"/>
    </source>
</evidence>
<dbReference type="GO" id="GO:0000149">
    <property type="term" value="F:SNARE binding"/>
    <property type="evidence" value="ECO:0007669"/>
    <property type="project" value="TreeGrafter"/>
</dbReference>
<dbReference type="PANTHER" id="PTHR21230">
    <property type="entry name" value="VESICLE TRANSPORT V-SNARE PROTEIN VTI1-RELATED"/>
    <property type="match status" value="1"/>
</dbReference>
<dbReference type="CDD" id="cd15890">
    <property type="entry name" value="SNARE_Vti1b"/>
    <property type="match status" value="1"/>
</dbReference>
<reference evidence="10" key="1">
    <citation type="submission" date="2019-10" db="EMBL/GenBank/DDBJ databases">
        <title>Short sand fly seasons in Tbilisi, Georgia, hinder development of host immunity to saliva of the visceral leishmaniasis vector Phlebotomus kandelakii.</title>
        <authorList>
            <person name="Oliveira F."/>
            <person name="Giorgobiani E."/>
            <person name="Guimaraes-Costa A.B."/>
            <person name="Abdeladhim M."/>
            <person name="Oristian J."/>
            <person name="Tskhvaradze L."/>
            <person name="Tsertsvadze N."/>
            <person name="Zakalashvili M."/>
            <person name="Valenzuela J.G."/>
            <person name="Kamhawi S."/>
        </authorList>
    </citation>
    <scope>NUCLEOTIDE SEQUENCE</scope>
    <source>
        <strain evidence="10">Wild-capture in Tbilisi</strain>
        <tissue evidence="10">Salivary glands</tissue>
    </source>
</reference>
<dbReference type="GO" id="GO:0006891">
    <property type="term" value="P:intra-Golgi vesicle-mediated transport"/>
    <property type="evidence" value="ECO:0007669"/>
    <property type="project" value="TreeGrafter"/>
</dbReference>
<dbReference type="GO" id="GO:0031902">
    <property type="term" value="C:late endosome membrane"/>
    <property type="evidence" value="ECO:0007669"/>
    <property type="project" value="TreeGrafter"/>
</dbReference>